<dbReference type="SMART" id="SM00034">
    <property type="entry name" value="CLECT"/>
    <property type="match status" value="1"/>
</dbReference>
<organism evidence="4 5">
    <name type="scientific">Lates calcarifer</name>
    <name type="common">Barramundi</name>
    <name type="synonym">Holocentrus calcarifer</name>
    <dbReference type="NCBI Taxonomy" id="8187"/>
    <lineage>
        <taxon>Eukaryota</taxon>
        <taxon>Metazoa</taxon>
        <taxon>Chordata</taxon>
        <taxon>Craniata</taxon>
        <taxon>Vertebrata</taxon>
        <taxon>Euteleostomi</taxon>
        <taxon>Actinopterygii</taxon>
        <taxon>Neopterygii</taxon>
        <taxon>Teleostei</taxon>
        <taxon>Neoteleostei</taxon>
        <taxon>Acanthomorphata</taxon>
        <taxon>Carangaria</taxon>
        <taxon>Carangaria incertae sedis</taxon>
        <taxon>Centropomidae</taxon>
        <taxon>Lates</taxon>
    </lineage>
</organism>
<dbReference type="PANTHER" id="PTHR22803">
    <property type="entry name" value="MANNOSE, PHOSPHOLIPASE, LECTIN RECEPTOR RELATED"/>
    <property type="match status" value="1"/>
</dbReference>
<evidence type="ECO:0000313" key="4">
    <source>
        <dbReference type="Proteomes" id="UP000694890"/>
    </source>
</evidence>
<name>A0AAJ7VC02_LATCA</name>
<keyword evidence="2" id="KW-1133">Transmembrane helix</keyword>
<feature type="transmembrane region" description="Helical" evidence="2">
    <location>
        <begin position="24"/>
        <end position="43"/>
    </location>
</feature>
<keyword evidence="2" id="KW-0472">Membrane</keyword>
<dbReference type="InterPro" id="IPR033989">
    <property type="entry name" value="CD209-like_CTLD"/>
</dbReference>
<dbReference type="CDD" id="cd03590">
    <property type="entry name" value="CLECT_DC-SIGN_like"/>
    <property type="match status" value="1"/>
</dbReference>
<protein>
    <submittedName>
        <fullName evidence="5">LOW QUALITY PROTEIN: asialoglycoprotein receptor 1-like</fullName>
    </submittedName>
</protein>
<dbReference type="InterPro" id="IPR050111">
    <property type="entry name" value="C-type_lectin/snaclec_domain"/>
</dbReference>
<evidence type="ECO:0000256" key="1">
    <source>
        <dbReference type="ARBA" id="ARBA00022734"/>
    </source>
</evidence>
<dbReference type="GO" id="GO:0030246">
    <property type="term" value="F:carbohydrate binding"/>
    <property type="evidence" value="ECO:0007669"/>
    <property type="project" value="UniProtKB-KW"/>
</dbReference>
<dbReference type="SUPFAM" id="SSF56436">
    <property type="entry name" value="C-type lectin-like"/>
    <property type="match status" value="1"/>
</dbReference>
<evidence type="ECO:0000313" key="5">
    <source>
        <dbReference type="RefSeq" id="XP_018546047.2"/>
    </source>
</evidence>
<reference evidence="5" key="1">
    <citation type="submission" date="2025-08" db="UniProtKB">
        <authorList>
            <consortium name="RefSeq"/>
        </authorList>
    </citation>
    <scope>IDENTIFICATION</scope>
    <source>
        <tissue evidence="5">Brain</tissue>
    </source>
</reference>
<evidence type="ECO:0000256" key="2">
    <source>
        <dbReference type="SAM" id="Phobius"/>
    </source>
</evidence>
<feature type="domain" description="C-type lectin" evidence="3">
    <location>
        <begin position="145"/>
        <end position="258"/>
    </location>
</feature>
<dbReference type="RefSeq" id="XP_018546047.2">
    <property type="nucleotide sequence ID" value="XM_018690531.2"/>
</dbReference>
<evidence type="ECO:0000259" key="3">
    <source>
        <dbReference type="PROSITE" id="PS50041"/>
    </source>
</evidence>
<feature type="non-terminal residue" evidence="5">
    <location>
        <position position="1"/>
    </location>
</feature>
<gene>
    <name evidence="5" type="primary">LOC108892806</name>
</gene>
<dbReference type="KEGG" id="lcf:108892806"/>
<dbReference type="InterPro" id="IPR016187">
    <property type="entry name" value="CTDL_fold"/>
</dbReference>
<dbReference type="Pfam" id="PF00059">
    <property type="entry name" value="Lectin_C"/>
    <property type="match status" value="1"/>
</dbReference>
<dbReference type="GeneID" id="108892806"/>
<sequence>RPRPLGQRPPPLSLSQVSPGSDGWLFPALTAVVVLVLIIALGATNANTSSRLWSAEQSVSNLSDIIQSLNASLQQAHETAKAVKQLQFAVDNNKDQLNTVSEALKQLSVVDSLSKNVALLKCSLERIINNRSREDGCCPLDWKLFGSSCYFFSASTLSWNKSRDWCESHQSHLIILTNDKEWDFVTHQTIPELFWVGLSDGRTGRWEWVNQNPYTIDRRRWVPGQPNSWTGHGLGPGDEDCAHLHRSGRLNDAHCSKRCATSARNTACAPERTCSPAMAPPTHAHLISLHQVTTRK</sequence>
<dbReference type="Proteomes" id="UP000694890">
    <property type="component" value="Unplaced"/>
</dbReference>
<keyword evidence="1" id="KW-0430">Lectin</keyword>
<dbReference type="InterPro" id="IPR016186">
    <property type="entry name" value="C-type_lectin-like/link_sf"/>
</dbReference>
<accession>A0AAJ7VC02</accession>
<keyword evidence="2" id="KW-0812">Transmembrane</keyword>
<dbReference type="Gene3D" id="3.10.100.10">
    <property type="entry name" value="Mannose-Binding Protein A, subunit A"/>
    <property type="match status" value="1"/>
</dbReference>
<dbReference type="PROSITE" id="PS50041">
    <property type="entry name" value="C_TYPE_LECTIN_2"/>
    <property type="match status" value="1"/>
</dbReference>
<dbReference type="InterPro" id="IPR001304">
    <property type="entry name" value="C-type_lectin-like"/>
</dbReference>
<proteinExistence type="predicted"/>
<dbReference type="AlphaFoldDB" id="A0AAJ7VC02"/>